<evidence type="ECO:0000313" key="2">
    <source>
        <dbReference type="Proteomes" id="UP001597357"/>
    </source>
</evidence>
<evidence type="ECO:0000313" key="1">
    <source>
        <dbReference type="EMBL" id="MFD2697448.1"/>
    </source>
</evidence>
<dbReference type="RefSeq" id="WP_379045315.1">
    <property type="nucleotide sequence ID" value="NZ_JBHULZ010000023.1"/>
</dbReference>
<gene>
    <name evidence="1" type="ORF">ACFSQ0_05555</name>
</gene>
<dbReference type="Proteomes" id="UP001597357">
    <property type="component" value="Unassembled WGS sequence"/>
</dbReference>
<keyword evidence="2" id="KW-1185">Reference proteome</keyword>
<reference evidence="2" key="1">
    <citation type="journal article" date="2019" name="Int. J. Syst. Evol. Microbiol.">
        <title>The Global Catalogue of Microorganisms (GCM) 10K type strain sequencing project: providing services to taxonomists for standard genome sequencing and annotation.</title>
        <authorList>
            <consortium name="The Broad Institute Genomics Platform"/>
            <consortium name="The Broad Institute Genome Sequencing Center for Infectious Disease"/>
            <person name="Wu L."/>
            <person name="Ma J."/>
        </authorList>
    </citation>
    <scope>NUCLEOTIDE SEQUENCE [LARGE SCALE GENOMIC DNA]</scope>
    <source>
        <strain evidence="2">KCTC 42255</strain>
    </source>
</reference>
<name>A0ABW5SD83_9FLAO</name>
<proteinExistence type="predicted"/>
<dbReference type="Pfam" id="PF20365">
    <property type="entry name" value="DUF6660"/>
    <property type="match status" value="1"/>
</dbReference>
<organism evidence="1 2">
    <name type="scientific">Mesonia sediminis</name>
    <dbReference type="NCBI Taxonomy" id="1703946"/>
    <lineage>
        <taxon>Bacteria</taxon>
        <taxon>Pseudomonadati</taxon>
        <taxon>Bacteroidota</taxon>
        <taxon>Flavobacteriia</taxon>
        <taxon>Flavobacteriales</taxon>
        <taxon>Flavobacteriaceae</taxon>
        <taxon>Mesonia</taxon>
    </lineage>
</organism>
<dbReference type="InterPro" id="IPR046601">
    <property type="entry name" value="DUF6660"/>
</dbReference>
<sequence length="117" mass="13781">MRLVVFIFSVYLLGLNFVPCGDNLQNKDNFSNSNLIEQTTTDLLVLEATQEHNESEHHHELDLCSPFCQCHCCHIHIIQTQNFNYELSVRQNKQQKHRLTQQFLENYQLNLLQPPQV</sequence>
<dbReference type="EMBL" id="JBHULZ010000023">
    <property type="protein sequence ID" value="MFD2697448.1"/>
    <property type="molecule type" value="Genomic_DNA"/>
</dbReference>
<accession>A0ABW5SD83</accession>
<protein>
    <submittedName>
        <fullName evidence="1">DUF6660 family protein</fullName>
    </submittedName>
</protein>
<comment type="caution">
    <text evidence="1">The sequence shown here is derived from an EMBL/GenBank/DDBJ whole genome shotgun (WGS) entry which is preliminary data.</text>
</comment>